<reference evidence="2" key="3">
    <citation type="submission" date="2025-09" db="UniProtKB">
        <authorList>
            <consortium name="Ensembl"/>
        </authorList>
    </citation>
    <scope>IDENTIFICATION</scope>
</reference>
<accession>A0A8C9V6K7</accession>
<sequence length="156" mass="17192">ISYLIQNHHPKEEKQNSDIDRNSRGAHHNVGIPVQKLDEFIQSPEAAFEAAPNEPRKGVLWSWGSSKGQGAHMVPDVNRKGLGQRECGDVGRLAECPVVRGEGTGQRALAQRDYKVYTPKEGQHIINLKIEQVLLEKAFFIISDEDAPGRGTGCIG</sequence>
<feature type="region of interest" description="Disordered" evidence="1">
    <location>
        <begin position="1"/>
        <end position="31"/>
    </location>
</feature>
<dbReference type="Ensembl" id="ENSSFOT00015027320.2">
    <property type="protein sequence ID" value="ENSSFOP00015027012.2"/>
    <property type="gene ID" value="ENSSFOG00015017352.2"/>
</dbReference>
<evidence type="ECO:0000313" key="2">
    <source>
        <dbReference type="Ensembl" id="ENSSFOP00015027012.2"/>
    </source>
</evidence>
<evidence type="ECO:0000313" key="3">
    <source>
        <dbReference type="Proteomes" id="UP000694397"/>
    </source>
</evidence>
<reference evidence="2" key="2">
    <citation type="submission" date="2025-08" db="UniProtKB">
        <authorList>
            <consortium name="Ensembl"/>
        </authorList>
    </citation>
    <scope>IDENTIFICATION</scope>
</reference>
<organism evidence="2 3">
    <name type="scientific">Scleropages formosus</name>
    <name type="common">Asian bonytongue</name>
    <name type="synonym">Osteoglossum formosum</name>
    <dbReference type="NCBI Taxonomy" id="113540"/>
    <lineage>
        <taxon>Eukaryota</taxon>
        <taxon>Metazoa</taxon>
        <taxon>Chordata</taxon>
        <taxon>Craniata</taxon>
        <taxon>Vertebrata</taxon>
        <taxon>Euteleostomi</taxon>
        <taxon>Actinopterygii</taxon>
        <taxon>Neopterygii</taxon>
        <taxon>Teleostei</taxon>
        <taxon>Osteoglossocephala</taxon>
        <taxon>Osteoglossomorpha</taxon>
        <taxon>Osteoglossiformes</taxon>
        <taxon>Osteoglossidae</taxon>
        <taxon>Scleropages</taxon>
    </lineage>
</organism>
<evidence type="ECO:0000256" key="1">
    <source>
        <dbReference type="SAM" id="MobiDB-lite"/>
    </source>
</evidence>
<dbReference type="OrthoDB" id="8938839at2759"/>
<protein>
    <submittedName>
        <fullName evidence="2">Uncharacterized protein</fullName>
    </submittedName>
</protein>
<feature type="compositionally biased region" description="Basic and acidic residues" evidence="1">
    <location>
        <begin position="9"/>
        <end position="23"/>
    </location>
</feature>
<dbReference type="AlphaFoldDB" id="A0A8C9V6K7"/>
<name>A0A8C9V6K7_SCLFO</name>
<dbReference type="GeneTree" id="ENSGT00940000180503"/>
<keyword evidence="3" id="KW-1185">Reference proteome</keyword>
<proteinExistence type="predicted"/>
<dbReference type="Proteomes" id="UP000694397">
    <property type="component" value="Chromosome 23"/>
</dbReference>
<reference evidence="2 3" key="1">
    <citation type="submission" date="2019-04" db="EMBL/GenBank/DDBJ databases">
        <authorList>
            <consortium name="Wellcome Sanger Institute Data Sharing"/>
        </authorList>
    </citation>
    <scope>NUCLEOTIDE SEQUENCE [LARGE SCALE GENOMIC DNA]</scope>
</reference>